<sequence length="306" mass="33542">MLRFQKNAWIAILGSTLALAACQPKQAAEDAAKAASATDSSTQAQALAIEGKTVKLNADLPECDGNNCPEFEIERLQSNMPWIDQQIDAEILNNLARILEISKSVKAGDSAAKPETGAASAATGAQPEQITLEQQIKPYVRSFVALDNEMKTLSANHQLNLMIKPSILKSQQPVATIVLNTSSYLGGAHGSAMQEYYNFDLKQQKRLHLNDLLLAKQKVALEKLAHEAFKAWVIESKLATSVDEYEQAWKFKLSDNFLLGDDGLILQYGEYEIGPYAVGLPRLVIPYSQLGGILKPEYLPQAKGQR</sequence>
<dbReference type="AlphaFoldDB" id="A0A1P8EJQ9"/>
<evidence type="ECO:0000256" key="1">
    <source>
        <dbReference type="SAM" id="SignalP"/>
    </source>
</evidence>
<dbReference type="Gene3D" id="3.90.640.20">
    <property type="entry name" value="Heat-shock cognate protein, ATPase"/>
    <property type="match status" value="1"/>
</dbReference>
<dbReference type="Proteomes" id="UP000185674">
    <property type="component" value="Chromosome"/>
</dbReference>
<dbReference type="Gene3D" id="3.30.565.40">
    <property type="entry name" value="Fervidobacterium nodosum Rt17-B1 like"/>
    <property type="match status" value="1"/>
</dbReference>
<dbReference type="KEGG" id="asol:BEN76_10595"/>
<dbReference type="PROSITE" id="PS51257">
    <property type="entry name" value="PROKAR_LIPOPROTEIN"/>
    <property type="match status" value="1"/>
</dbReference>
<keyword evidence="1" id="KW-0732">Signal</keyword>
<dbReference type="EMBL" id="CP016896">
    <property type="protein sequence ID" value="APV36440.1"/>
    <property type="molecule type" value="Genomic_DNA"/>
</dbReference>
<dbReference type="InterPro" id="IPR037126">
    <property type="entry name" value="PdaC/RsiV-like_sf"/>
</dbReference>
<evidence type="ECO:0000313" key="3">
    <source>
        <dbReference type="EMBL" id="APV36440.1"/>
    </source>
</evidence>
<reference evidence="4" key="2">
    <citation type="submission" date="2023-09" db="EMBL/GenBank/DDBJ databases">
        <title>Acinetobacter soli.</title>
        <authorList>
            <person name="Kim B."/>
            <person name="Kim D."/>
            <person name="Park D."/>
        </authorList>
    </citation>
    <scope>NUCLEOTIDE SEQUENCE</scope>
    <source>
        <strain evidence="4">2023.05</strain>
    </source>
</reference>
<dbReference type="EMBL" id="CP134206">
    <property type="protein sequence ID" value="WND06877.1"/>
    <property type="molecule type" value="Genomic_DNA"/>
</dbReference>
<organism evidence="3 5">
    <name type="scientific">Acinetobacter soli</name>
    <dbReference type="NCBI Taxonomy" id="487316"/>
    <lineage>
        <taxon>Bacteria</taxon>
        <taxon>Pseudomonadati</taxon>
        <taxon>Pseudomonadota</taxon>
        <taxon>Gammaproteobacteria</taxon>
        <taxon>Moraxellales</taxon>
        <taxon>Moraxellaceae</taxon>
        <taxon>Acinetobacter</taxon>
    </lineage>
</organism>
<evidence type="ECO:0000313" key="4">
    <source>
        <dbReference type="EMBL" id="WND06877.1"/>
    </source>
</evidence>
<proteinExistence type="predicted"/>
<dbReference type="InterPro" id="IPR021729">
    <property type="entry name" value="DUF3298"/>
</dbReference>
<protein>
    <submittedName>
        <fullName evidence="4">RsiV family protein</fullName>
    </submittedName>
</protein>
<dbReference type="RefSeq" id="WP_076033041.1">
    <property type="nucleotide sequence ID" value="NZ_BHGE01000023.1"/>
</dbReference>
<dbReference type="Pfam" id="PF11738">
    <property type="entry name" value="DUF3298"/>
    <property type="match status" value="1"/>
</dbReference>
<accession>A0A1P8EJQ9</accession>
<dbReference type="Proteomes" id="UP001256400">
    <property type="component" value="Chromosome"/>
</dbReference>
<evidence type="ECO:0000313" key="5">
    <source>
        <dbReference type="Proteomes" id="UP000185674"/>
    </source>
</evidence>
<gene>
    <name evidence="3" type="ORF">BEN76_10595</name>
    <name evidence="4" type="ORF">RHP80_07025</name>
</gene>
<evidence type="ECO:0000259" key="2">
    <source>
        <dbReference type="Pfam" id="PF11738"/>
    </source>
</evidence>
<name>A0A1P8EJQ9_9GAMM</name>
<dbReference type="eggNOG" id="ENOG5032SQ9">
    <property type="taxonomic scope" value="Bacteria"/>
</dbReference>
<dbReference type="STRING" id="487316.BEN76_10595"/>
<feature type="domain" description="DUF3298" evidence="2">
    <location>
        <begin position="211"/>
        <end position="288"/>
    </location>
</feature>
<feature type="signal peptide" evidence="1">
    <location>
        <begin position="1"/>
        <end position="20"/>
    </location>
</feature>
<feature type="chain" id="PRO_5043148480" evidence="1">
    <location>
        <begin position="21"/>
        <end position="306"/>
    </location>
</feature>
<reference evidence="3 5" key="1">
    <citation type="submission" date="2016-08" db="EMBL/GenBank/DDBJ databases">
        <title>Complete genome sequence of Acinetobacter baylyi strain GFJ2.</title>
        <authorList>
            <person name="Tabata M."/>
            <person name="Kuboki S."/>
            <person name="Gibu N."/>
            <person name="Kinouchi Y."/>
            <person name="Vangnai A."/>
            <person name="Kasai D."/>
            <person name="Fukuda M."/>
        </authorList>
    </citation>
    <scope>NUCLEOTIDE SEQUENCE [LARGE SCALE GENOMIC DNA]</scope>
    <source>
        <strain evidence="3 5">GFJ2</strain>
    </source>
</reference>